<keyword evidence="1 2" id="KW-0443">Lipid metabolism</keyword>
<evidence type="ECO:0000313" key="5">
    <source>
        <dbReference type="Proteomes" id="UP000636949"/>
    </source>
</evidence>
<dbReference type="InterPro" id="IPR052580">
    <property type="entry name" value="Lipid_Hydrolase"/>
</dbReference>
<reference evidence="4" key="2">
    <citation type="submission" date="2020-09" db="EMBL/GenBank/DDBJ databases">
        <authorList>
            <person name="Sun Q."/>
            <person name="Zhou Y."/>
        </authorList>
    </citation>
    <scope>NUCLEOTIDE SEQUENCE</scope>
    <source>
        <strain evidence="4">CGMCC 1.15758</strain>
    </source>
</reference>
<protein>
    <submittedName>
        <fullName evidence="4">Esterase</fullName>
    </submittedName>
</protein>
<organism evidence="4 5">
    <name type="scientific">Cysteiniphilum litorale</name>
    <dbReference type="NCBI Taxonomy" id="2056700"/>
    <lineage>
        <taxon>Bacteria</taxon>
        <taxon>Pseudomonadati</taxon>
        <taxon>Pseudomonadota</taxon>
        <taxon>Gammaproteobacteria</taxon>
        <taxon>Thiotrichales</taxon>
        <taxon>Fastidiosibacteraceae</taxon>
        <taxon>Cysteiniphilum</taxon>
    </lineage>
</organism>
<feature type="short sequence motif" description="GXSXG" evidence="2">
    <location>
        <begin position="42"/>
        <end position="46"/>
    </location>
</feature>
<keyword evidence="2" id="KW-0378">Hydrolase</keyword>
<dbReference type="EMBL" id="BMJS01000006">
    <property type="protein sequence ID" value="GGF93478.1"/>
    <property type="molecule type" value="Genomic_DNA"/>
</dbReference>
<keyword evidence="5" id="KW-1185">Reference proteome</keyword>
<dbReference type="OrthoDB" id="9807112at2"/>
<dbReference type="PANTHER" id="PTHR46394:SF1">
    <property type="entry name" value="PNPLA DOMAIN-CONTAINING PROTEIN"/>
    <property type="match status" value="1"/>
</dbReference>
<dbReference type="AlphaFoldDB" id="A0A8J2Z3F2"/>
<evidence type="ECO:0000256" key="1">
    <source>
        <dbReference type="ARBA" id="ARBA00023098"/>
    </source>
</evidence>
<keyword evidence="2" id="KW-0442">Lipid degradation</keyword>
<gene>
    <name evidence="4" type="ORF">GCM10010995_08300</name>
</gene>
<dbReference type="GO" id="GO:0016042">
    <property type="term" value="P:lipid catabolic process"/>
    <property type="evidence" value="ECO:0007669"/>
    <property type="project" value="UniProtKB-UniRule"/>
</dbReference>
<evidence type="ECO:0000313" key="4">
    <source>
        <dbReference type="EMBL" id="GGF93478.1"/>
    </source>
</evidence>
<feature type="active site" description="Proton acceptor" evidence="2">
    <location>
        <position position="206"/>
    </location>
</feature>
<feature type="short sequence motif" description="DGA/G" evidence="2">
    <location>
        <begin position="206"/>
        <end position="208"/>
    </location>
</feature>
<accession>A0A8J2Z3F2</accession>
<dbReference type="GO" id="GO:0016787">
    <property type="term" value="F:hydrolase activity"/>
    <property type="evidence" value="ECO:0007669"/>
    <property type="project" value="UniProtKB-UniRule"/>
</dbReference>
<dbReference type="Proteomes" id="UP000636949">
    <property type="component" value="Unassembled WGS sequence"/>
</dbReference>
<feature type="active site" description="Nucleophile" evidence="2">
    <location>
        <position position="44"/>
    </location>
</feature>
<evidence type="ECO:0000259" key="3">
    <source>
        <dbReference type="PROSITE" id="PS51635"/>
    </source>
</evidence>
<dbReference type="InterPro" id="IPR002641">
    <property type="entry name" value="PNPLA_dom"/>
</dbReference>
<reference evidence="4" key="1">
    <citation type="journal article" date="2014" name="Int. J. Syst. Evol. Microbiol.">
        <title>Complete genome sequence of Corynebacterium casei LMG S-19264T (=DSM 44701T), isolated from a smear-ripened cheese.</title>
        <authorList>
            <consortium name="US DOE Joint Genome Institute (JGI-PGF)"/>
            <person name="Walter F."/>
            <person name="Albersmeier A."/>
            <person name="Kalinowski J."/>
            <person name="Ruckert C."/>
        </authorList>
    </citation>
    <scope>NUCLEOTIDE SEQUENCE</scope>
    <source>
        <strain evidence="4">CGMCC 1.15758</strain>
    </source>
</reference>
<dbReference type="PANTHER" id="PTHR46394">
    <property type="entry name" value="ANNEXIN"/>
    <property type="match status" value="1"/>
</dbReference>
<feature type="short sequence motif" description="GXGXXG" evidence="2">
    <location>
        <begin position="13"/>
        <end position="18"/>
    </location>
</feature>
<comment type="caution">
    <text evidence="4">The sequence shown here is derived from an EMBL/GenBank/DDBJ whole genome shotgun (WGS) entry which is preliminary data.</text>
</comment>
<dbReference type="InterPro" id="IPR016035">
    <property type="entry name" value="Acyl_Trfase/lysoPLipase"/>
</dbReference>
<dbReference type="PROSITE" id="PS51635">
    <property type="entry name" value="PNPLA"/>
    <property type="match status" value="1"/>
</dbReference>
<feature type="domain" description="PNPLA" evidence="3">
    <location>
        <begin position="9"/>
        <end position="219"/>
    </location>
</feature>
<sequence length="493" mass="55919">MAKPNIEYLVFSGGGAKGVLYPGVYKALKESGIFDGVNMLSGSSVGALLASLMAFGISEQKLIALSQQANFIDLLGNRTPYALIERDGQALYEFMVNNIKSSIVAYFDQNNTLNKSNEIKEIIAKCASDKPITFADLLKLNRYDSKTFKLLVVTAVEKKTGDFQVFNAEVTPEVDVALACKASAALPIILQSTKIDVGGQIVEYIDGGYFDNMPTEDFIMPVFDNNEAQTAKQYAAYTRRLEDTRAKTLVFGFSQDKAGDNLYKALKTQDLPIVDVSWLKRFVLYIVIHIFAGIHSIYSYLNRKESVFRRLREYYRDKTVTLKPKAVSTISFTEAKKQAKKMIFEGYFSTYDFLHDKYQKELPQLYVWQKFYFRCFKAYQKDSTFMSPYTTDLVTSWKAQALANFFVQELKTTHIADYIHLCCYDRATGKPKSTTRAVRSLIKTLNRCDDNTITSRFRHILSVANNADFTHNDIEKYINLELANTIPSLPDSI</sequence>
<proteinExistence type="predicted"/>
<dbReference type="Gene3D" id="3.40.1090.10">
    <property type="entry name" value="Cytosolic phospholipase A2 catalytic domain"/>
    <property type="match status" value="2"/>
</dbReference>
<evidence type="ECO:0000256" key="2">
    <source>
        <dbReference type="PROSITE-ProRule" id="PRU01161"/>
    </source>
</evidence>
<dbReference type="Pfam" id="PF01734">
    <property type="entry name" value="Patatin"/>
    <property type="match status" value="1"/>
</dbReference>
<dbReference type="SUPFAM" id="SSF52151">
    <property type="entry name" value="FabD/lysophospholipase-like"/>
    <property type="match status" value="1"/>
</dbReference>
<name>A0A8J2Z3F2_9GAMM</name>
<dbReference type="RefSeq" id="WP_117001831.1">
    <property type="nucleotide sequence ID" value="NZ_BMJS01000006.1"/>
</dbReference>